<accession>D8M525</accession>
<evidence type="ECO:0000313" key="1">
    <source>
        <dbReference type="EMBL" id="CBK23176.2"/>
    </source>
</evidence>
<name>D8M525_BLAHO</name>
<dbReference type="AlphaFoldDB" id="D8M525"/>
<evidence type="ECO:0000313" key="2">
    <source>
        <dbReference type="Proteomes" id="UP000008312"/>
    </source>
</evidence>
<protein>
    <submittedName>
        <fullName evidence="1">Uncharacterized protein</fullName>
    </submittedName>
</protein>
<sequence length="76" mass="8756">MHYSIFIQDSLSNGTFEWINPCKFKDPYVTSRTVLFKPNQVIFINVDTTNVVTNSTFIRFNPVATYLPCVEFANSL</sequence>
<dbReference type="RefSeq" id="XP_012897224.1">
    <property type="nucleotide sequence ID" value="XM_013041770.1"/>
</dbReference>
<dbReference type="InParanoid" id="D8M525"/>
<dbReference type="Proteomes" id="UP000008312">
    <property type="component" value="Unassembled WGS sequence"/>
</dbReference>
<proteinExistence type="predicted"/>
<keyword evidence="2" id="KW-1185">Reference proteome</keyword>
<dbReference type="EMBL" id="FN668656">
    <property type="protein sequence ID" value="CBK23176.2"/>
    <property type="molecule type" value="Genomic_DNA"/>
</dbReference>
<organism evidence="1">
    <name type="scientific">Blastocystis hominis</name>
    <dbReference type="NCBI Taxonomy" id="12968"/>
    <lineage>
        <taxon>Eukaryota</taxon>
        <taxon>Sar</taxon>
        <taxon>Stramenopiles</taxon>
        <taxon>Bigyra</taxon>
        <taxon>Opalozoa</taxon>
        <taxon>Opalinata</taxon>
        <taxon>Blastocystidae</taxon>
        <taxon>Blastocystis</taxon>
    </lineage>
</organism>
<dbReference type="GeneID" id="24920216"/>
<gene>
    <name evidence="1" type="ORF">GSBLH_T00003096001</name>
</gene>
<reference evidence="1" key="1">
    <citation type="submission" date="2010-02" db="EMBL/GenBank/DDBJ databases">
        <title>Sequencing and annotation of the Blastocystis hominis genome.</title>
        <authorList>
            <person name="Wincker P."/>
        </authorList>
    </citation>
    <scope>NUCLEOTIDE SEQUENCE</scope>
    <source>
        <strain evidence="1">Singapore isolate B</strain>
    </source>
</reference>